<organism evidence="1">
    <name type="scientific">uncultured Caudovirales phage</name>
    <dbReference type="NCBI Taxonomy" id="2100421"/>
    <lineage>
        <taxon>Viruses</taxon>
        <taxon>Duplodnaviria</taxon>
        <taxon>Heunggongvirae</taxon>
        <taxon>Uroviricota</taxon>
        <taxon>Caudoviricetes</taxon>
        <taxon>Peduoviridae</taxon>
        <taxon>Maltschvirus</taxon>
        <taxon>Maltschvirus maltsch</taxon>
    </lineage>
</organism>
<evidence type="ECO:0000313" key="2">
    <source>
        <dbReference type="EMBL" id="CAB5228032.1"/>
    </source>
</evidence>
<dbReference type="EMBL" id="LR797393">
    <property type="protein sequence ID" value="CAB4213032.1"/>
    <property type="molecule type" value="Genomic_DNA"/>
</dbReference>
<reference evidence="1" key="1">
    <citation type="submission" date="2020-05" db="EMBL/GenBank/DDBJ databases">
        <authorList>
            <person name="Chiriac C."/>
            <person name="Salcher M."/>
            <person name="Ghai R."/>
            <person name="Kavagutti S V."/>
        </authorList>
    </citation>
    <scope>NUCLEOTIDE SEQUENCE</scope>
</reference>
<sequence>MQIIKAKFGSISHGTLRTEDLLAAFASELDWQIRRSGEFYSRPENFTERDRLNAIVEEANECFGEDGQTIPDDKQDDAYEMVNDTLLDALQKFAPPYSYFGSHCGDGSDFGYWPDDIEQIKEQVEFVSTKENEYPADDFRGEWLHVNERGNCTLYFRLNAGHDNEIWSLV</sequence>
<proteinExistence type="predicted"/>
<evidence type="ECO:0000313" key="1">
    <source>
        <dbReference type="EMBL" id="CAB4213032.1"/>
    </source>
</evidence>
<gene>
    <name evidence="1" type="ORF">UFOVP1444_51</name>
    <name evidence="2" type="ORF">UFOVP1536_39</name>
</gene>
<accession>A0A6J5SFL6</accession>
<name>A0A6J5SFL6_9CAUD</name>
<protein>
    <submittedName>
        <fullName evidence="1">Uncharacterized protein</fullName>
    </submittedName>
</protein>
<dbReference type="EMBL" id="LR798382">
    <property type="protein sequence ID" value="CAB5228032.1"/>
    <property type="molecule type" value="Genomic_DNA"/>
</dbReference>